<sequence length="396" mass="43739">MIPVIVLKPGRQRSVLRRHPWIFSGAVAKVKGDPGPGVSVDVVSSDGVWLARGAYSPNSQILVRIWTFDEKEDVSEGFFRSRIQKALDMRTHLLKDSHQGACRLINSESDGLPGVIVDFYSGFLVCQVLTAGGEFWKEAILKQLGSLISNDGIYERSDADVRLKEGLSTISGIISGKMPPDLIEIREGQCRFLVDVKHGHKTGFYLDQRENRATVAEYAKGLRVLNCFSYTGGFAVHSLMAGAGHVTNVDSSLDALRLAEQNIALNNINTDRVENITGDVFRVLRKFRDSGICFDMVILDPPKFADSMGSLKKAGRGYKDINLLAQKLLFPGGMLCTFCCSGLVTRELFQKIVSDAAIDAGRDVRIVRWLTQAQDHPCGVNFPEGIYLKGLICRVW</sequence>
<evidence type="ECO:0000259" key="9">
    <source>
        <dbReference type="SMART" id="SM00359"/>
    </source>
</evidence>
<dbReference type="PANTHER" id="PTHR42873:SF1">
    <property type="entry name" value="S-ADENOSYLMETHIONINE-DEPENDENT METHYLTRANSFERASE DOMAIN-CONTAINING PROTEIN"/>
    <property type="match status" value="1"/>
</dbReference>
<dbReference type="InterPro" id="IPR019614">
    <property type="entry name" value="SAM-dep_methyl-trfase"/>
</dbReference>
<dbReference type="InterPro" id="IPR036974">
    <property type="entry name" value="PUA_sf"/>
</dbReference>
<dbReference type="EC" id="2.1.1.191" evidence="10"/>
<dbReference type="CDD" id="cd11572">
    <property type="entry name" value="RlmI_M_like"/>
    <property type="match status" value="1"/>
</dbReference>
<evidence type="ECO:0000256" key="8">
    <source>
        <dbReference type="ARBA" id="ARBA00038091"/>
    </source>
</evidence>
<keyword evidence="3" id="KW-0698">rRNA processing</keyword>
<dbReference type="AlphaFoldDB" id="A0A445MTI2"/>
<feature type="domain" description="PUA" evidence="9">
    <location>
        <begin position="3"/>
        <end position="88"/>
    </location>
</feature>
<dbReference type="GO" id="GO:0005737">
    <property type="term" value="C:cytoplasm"/>
    <property type="evidence" value="ECO:0007669"/>
    <property type="project" value="UniProtKB-SubCell"/>
</dbReference>
<keyword evidence="5 10" id="KW-0808">Transferase</keyword>
<evidence type="ECO:0000256" key="3">
    <source>
        <dbReference type="ARBA" id="ARBA00022552"/>
    </source>
</evidence>
<dbReference type="CDD" id="cd21153">
    <property type="entry name" value="PUA_RlmI"/>
    <property type="match status" value="1"/>
</dbReference>
<dbReference type="EMBL" id="OJIN01000061">
    <property type="protein sequence ID" value="SPD72780.1"/>
    <property type="molecule type" value="Genomic_DNA"/>
</dbReference>
<organism evidence="10">
    <name type="scientific">uncultured Desulfobacterium sp</name>
    <dbReference type="NCBI Taxonomy" id="201089"/>
    <lineage>
        <taxon>Bacteria</taxon>
        <taxon>Pseudomonadati</taxon>
        <taxon>Thermodesulfobacteriota</taxon>
        <taxon>Desulfobacteria</taxon>
        <taxon>Desulfobacterales</taxon>
        <taxon>Desulfobacteriaceae</taxon>
        <taxon>Desulfobacterium</taxon>
        <taxon>environmental samples</taxon>
    </lineage>
</organism>
<accession>A0A445MTI2</accession>
<comment type="subcellular location">
    <subcellularLocation>
        <location evidence="1">Cytoplasm</location>
    </subcellularLocation>
</comment>
<comment type="similarity">
    <text evidence="8">Belongs to the methyltransferase superfamily. RlmI family.</text>
</comment>
<dbReference type="SUPFAM" id="SSF53335">
    <property type="entry name" value="S-adenosyl-L-methionine-dependent methyltransferases"/>
    <property type="match status" value="1"/>
</dbReference>
<dbReference type="Gene3D" id="2.30.130.10">
    <property type="entry name" value="PUA domain"/>
    <property type="match status" value="1"/>
</dbReference>
<dbReference type="GO" id="GO:0006364">
    <property type="term" value="P:rRNA processing"/>
    <property type="evidence" value="ECO:0007669"/>
    <property type="project" value="UniProtKB-KW"/>
</dbReference>
<keyword evidence="7" id="KW-0694">RNA-binding</keyword>
<dbReference type="GO" id="GO:0032259">
    <property type="term" value="P:methylation"/>
    <property type="evidence" value="ECO:0007669"/>
    <property type="project" value="UniProtKB-KW"/>
</dbReference>
<dbReference type="InterPro" id="IPR002478">
    <property type="entry name" value="PUA"/>
</dbReference>
<dbReference type="SUPFAM" id="SSF88697">
    <property type="entry name" value="PUA domain-like"/>
    <property type="match status" value="1"/>
</dbReference>
<evidence type="ECO:0000256" key="4">
    <source>
        <dbReference type="ARBA" id="ARBA00022603"/>
    </source>
</evidence>
<proteinExistence type="inferred from homology"/>
<dbReference type="Pfam" id="PF17785">
    <property type="entry name" value="PUA_3"/>
    <property type="match status" value="1"/>
</dbReference>
<evidence type="ECO:0000256" key="1">
    <source>
        <dbReference type="ARBA" id="ARBA00004496"/>
    </source>
</evidence>
<dbReference type="InterPro" id="IPR015947">
    <property type="entry name" value="PUA-like_sf"/>
</dbReference>
<evidence type="ECO:0000256" key="6">
    <source>
        <dbReference type="ARBA" id="ARBA00022691"/>
    </source>
</evidence>
<dbReference type="InterPro" id="IPR041532">
    <property type="entry name" value="RlmI-like_PUA"/>
</dbReference>
<dbReference type="GO" id="GO:0003723">
    <property type="term" value="F:RNA binding"/>
    <property type="evidence" value="ECO:0007669"/>
    <property type="project" value="UniProtKB-KW"/>
</dbReference>
<dbReference type="Pfam" id="PF10672">
    <property type="entry name" value="Methyltrans_SAM"/>
    <property type="match status" value="1"/>
</dbReference>
<name>A0A445MTI2_9BACT</name>
<dbReference type="GO" id="GO:0008168">
    <property type="term" value="F:methyltransferase activity"/>
    <property type="evidence" value="ECO:0007669"/>
    <property type="project" value="UniProtKB-KW"/>
</dbReference>
<dbReference type="CDD" id="cd02440">
    <property type="entry name" value="AdoMet_MTases"/>
    <property type="match status" value="1"/>
</dbReference>
<dbReference type="PANTHER" id="PTHR42873">
    <property type="entry name" value="RIBOSOMAL RNA LARGE SUBUNIT METHYLTRANSFERASE"/>
    <property type="match status" value="1"/>
</dbReference>
<dbReference type="SMART" id="SM00359">
    <property type="entry name" value="PUA"/>
    <property type="match status" value="1"/>
</dbReference>
<keyword evidence="6" id="KW-0949">S-adenosyl-L-methionine</keyword>
<protein>
    <submittedName>
        <fullName evidence="10">Ribosomal RNA large subunit methyltransferase I</fullName>
        <ecNumber evidence="10">2.1.1.191</ecNumber>
    </submittedName>
</protein>
<keyword evidence="2" id="KW-0963">Cytoplasm</keyword>
<reference evidence="10" key="1">
    <citation type="submission" date="2018-01" db="EMBL/GenBank/DDBJ databases">
        <authorList>
            <person name="Regsiter A."/>
            <person name="William W."/>
        </authorList>
    </citation>
    <scope>NUCLEOTIDE SEQUENCE</scope>
    <source>
        <strain evidence="10">TRIP AH-1</strain>
    </source>
</reference>
<dbReference type="Gene3D" id="3.30.750.80">
    <property type="entry name" value="RNA methyltransferase domain (HRMD) like"/>
    <property type="match status" value="1"/>
</dbReference>
<evidence type="ECO:0000256" key="5">
    <source>
        <dbReference type="ARBA" id="ARBA00022679"/>
    </source>
</evidence>
<evidence type="ECO:0000256" key="7">
    <source>
        <dbReference type="ARBA" id="ARBA00022884"/>
    </source>
</evidence>
<evidence type="ECO:0000313" key="10">
    <source>
        <dbReference type="EMBL" id="SPD72780.1"/>
    </source>
</evidence>
<gene>
    <name evidence="10" type="primary">rlmI</name>
    <name evidence="10" type="ORF">PITCH_A1530010</name>
</gene>
<evidence type="ECO:0000256" key="2">
    <source>
        <dbReference type="ARBA" id="ARBA00022490"/>
    </source>
</evidence>
<dbReference type="InterPro" id="IPR029063">
    <property type="entry name" value="SAM-dependent_MTases_sf"/>
</dbReference>
<dbReference type="PROSITE" id="PS50890">
    <property type="entry name" value="PUA"/>
    <property type="match status" value="1"/>
</dbReference>
<dbReference type="Gene3D" id="3.40.50.150">
    <property type="entry name" value="Vaccinia Virus protein VP39"/>
    <property type="match status" value="1"/>
</dbReference>
<keyword evidence="4 10" id="KW-0489">Methyltransferase</keyword>